<dbReference type="Gene3D" id="1.10.1380.10">
    <property type="entry name" value="Neutral endopeptidase , domain2"/>
    <property type="match status" value="1"/>
</dbReference>
<keyword evidence="4" id="KW-0479">Metal-binding</keyword>
<keyword evidence="6" id="KW-0862">Zinc</keyword>
<evidence type="ECO:0000259" key="8">
    <source>
        <dbReference type="Pfam" id="PF01431"/>
    </source>
</evidence>
<dbReference type="PANTHER" id="PTHR11733">
    <property type="entry name" value="ZINC METALLOPROTEASE FAMILY M13 NEPRILYSIN-RELATED"/>
    <property type="match status" value="1"/>
</dbReference>
<organism evidence="10 11">
    <name type="scientific">Basidiobolus meristosporus CBS 931.73</name>
    <dbReference type="NCBI Taxonomy" id="1314790"/>
    <lineage>
        <taxon>Eukaryota</taxon>
        <taxon>Fungi</taxon>
        <taxon>Fungi incertae sedis</taxon>
        <taxon>Zoopagomycota</taxon>
        <taxon>Entomophthoromycotina</taxon>
        <taxon>Basidiobolomycetes</taxon>
        <taxon>Basidiobolales</taxon>
        <taxon>Basidiobolaceae</taxon>
        <taxon>Basidiobolus</taxon>
    </lineage>
</organism>
<dbReference type="EMBL" id="MCFE01000105">
    <property type="protein sequence ID" value="ORX98904.1"/>
    <property type="molecule type" value="Genomic_DNA"/>
</dbReference>
<dbReference type="PROSITE" id="PS51885">
    <property type="entry name" value="NEPRILYSIN"/>
    <property type="match status" value="1"/>
</dbReference>
<evidence type="ECO:0000313" key="10">
    <source>
        <dbReference type="EMBL" id="ORX98904.1"/>
    </source>
</evidence>
<dbReference type="GO" id="GO:0004222">
    <property type="term" value="F:metalloendopeptidase activity"/>
    <property type="evidence" value="ECO:0007669"/>
    <property type="project" value="InterPro"/>
</dbReference>
<dbReference type="InterPro" id="IPR018497">
    <property type="entry name" value="Peptidase_M13_C"/>
</dbReference>
<gene>
    <name evidence="10" type="ORF">K493DRAFT_213563</name>
</gene>
<accession>A0A1Y1YMW7</accession>
<evidence type="ECO:0000256" key="6">
    <source>
        <dbReference type="ARBA" id="ARBA00022833"/>
    </source>
</evidence>
<feature type="non-terminal residue" evidence="10">
    <location>
        <position position="1"/>
    </location>
</feature>
<evidence type="ECO:0000256" key="4">
    <source>
        <dbReference type="ARBA" id="ARBA00022723"/>
    </source>
</evidence>
<evidence type="ECO:0000313" key="11">
    <source>
        <dbReference type="Proteomes" id="UP000193498"/>
    </source>
</evidence>
<dbReference type="GO" id="GO:0046872">
    <property type="term" value="F:metal ion binding"/>
    <property type="evidence" value="ECO:0007669"/>
    <property type="project" value="UniProtKB-KW"/>
</dbReference>
<dbReference type="InterPro" id="IPR000718">
    <property type="entry name" value="Peptidase_M13"/>
</dbReference>
<dbReference type="InterPro" id="IPR042089">
    <property type="entry name" value="Peptidase_M13_dom_2"/>
</dbReference>
<keyword evidence="7" id="KW-0482">Metalloprotease</keyword>
<dbReference type="AlphaFoldDB" id="A0A1Y1YMW7"/>
<evidence type="ECO:0000256" key="3">
    <source>
        <dbReference type="ARBA" id="ARBA00022670"/>
    </source>
</evidence>
<dbReference type="InterPro" id="IPR024079">
    <property type="entry name" value="MetalloPept_cat_dom_sf"/>
</dbReference>
<dbReference type="Proteomes" id="UP000193498">
    <property type="component" value="Unassembled WGS sequence"/>
</dbReference>
<keyword evidence="11" id="KW-1185">Reference proteome</keyword>
<dbReference type="Gene3D" id="3.40.390.10">
    <property type="entry name" value="Collagenase (Catalytic Domain)"/>
    <property type="match status" value="1"/>
</dbReference>
<dbReference type="InParanoid" id="A0A1Y1YMW7"/>
<dbReference type="PRINTS" id="PR00786">
    <property type="entry name" value="NEPRILYSIN"/>
</dbReference>
<dbReference type="GO" id="GO:0005886">
    <property type="term" value="C:plasma membrane"/>
    <property type="evidence" value="ECO:0007669"/>
    <property type="project" value="TreeGrafter"/>
</dbReference>
<keyword evidence="3" id="KW-0645">Protease</keyword>
<evidence type="ECO:0000256" key="2">
    <source>
        <dbReference type="ARBA" id="ARBA00007357"/>
    </source>
</evidence>
<proteinExistence type="inferred from homology"/>
<protein>
    <submittedName>
        <fullName evidence="10">Zincin</fullName>
    </submittedName>
</protein>
<keyword evidence="5" id="KW-0378">Hydrolase</keyword>
<dbReference type="SUPFAM" id="SSF55486">
    <property type="entry name" value="Metalloproteases ('zincins'), catalytic domain"/>
    <property type="match status" value="1"/>
</dbReference>
<dbReference type="GO" id="GO:0016485">
    <property type="term" value="P:protein processing"/>
    <property type="evidence" value="ECO:0007669"/>
    <property type="project" value="TreeGrafter"/>
</dbReference>
<comment type="caution">
    <text evidence="10">The sequence shown here is derived from an EMBL/GenBank/DDBJ whole genome shotgun (WGS) entry which is preliminary data.</text>
</comment>
<dbReference type="PANTHER" id="PTHR11733:SF167">
    <property type="entry name" value="FI17812P1-RELATED"/>
    <property type="match status" value="1"/>
</dbReference>
<dbReference type="Pfam" id="PF01431">
    <property type="entry name" value="Peptidase_M13"/>
    <property type="match status" value="1"/>
</dbReference>
<sequence>DVLTSSSPQAVQGFLIWRIITRNINFLPDYYRKLFSLIQGKISGAKGAEPRMEMCLALADEAMGPILGRYFVLQHFGGNSQQLANRLISDIKRTFKNRLSGIKWLNQEGRDRAREKIDHLVQKIGYSQKSPDTMSPDSLKKHYEHLEVDPYDHFGNALRYRVWTFENHFNRIGKPVDREEWKDSPITVNAFYNHRRNEIEFPAGILQKPLYDANRPDYLNYGAIGSIVGHELTHGYDNKGSMFDKFGMQRQWWDDDTINAFSEKTQCLVDQYSKLKVRINKKDHAINPKLTLGENIAVIEAYHAWKNSSSSPESFTGNNPQLPGMENTTVEQLFFISYARMWCSNIQDTASLHRLRIDTHSPDNHRVNGVLRNNREFAEAFKCPLGSPMNPPKKCTIW</sequence>
<evidence type="ECO:0000259" key="9">
    <source>
        <dbReference type="Pfam" id="PF05649"/>
    </source>
</evidence>
<feature type="domain" description="Peptidase M13 C-terminal" evidence="8">
    <location>
        <begin position="189"/>
        <end position="397"/>
    </location>
</feature>
<dbReference type="STRING" id="1314790.A0A1Y1YMW7"/>
<evidence type="ECO:0000256" key="5">
    <source>
        <dbReference type="ARBA" id="ARBA00022801"/>
    </source>
</evidence>
<feature type="domain" description="Peptidase M13 N-terminal" evidence="9">
    <location>
        <begin position="2"/>
        <end position="126"/>
    </location>
</feature>
<reference evidence="10 11" key="1">
    <citation type="submission" date="2016-07" db="EMBL/GenBank/DDBJ databases">
        <title>Pervasive Adenine N6-methylation of Active Genes in Fungi.</title>
        <authorList>
            <consortium name="DOE Joint Genome Institute"/>
            <person name="Mondo S.J."/>
            <person name="Dannebaum R.O."/>
            <person name="Kuo R.C."/>
            <person name="Labutti K."/>
            <person name="Haridas S."/>
            <person name="Kuo A."/>
            <person name="Salamov A."/>
            <person name="Ahrendt S.R."/>
            <person name="Lipzen A."/>
            <person name="Sullivan W."/>
            <person name="Andreopoulos W.B."/>
            <person name="Clum A."/>
            <person name="Lindquist E."/>
            <person name="Daum C."/>
            <person name="Ramamoorthy G.K."/>
            <person name="Gryganskyi A."/>
            <person name="Culley D."/>
            <person name="Magnuson J.K."/>
            <person name="James T.Y."/>
            <person name="O'Malley M.A."/>
            <person name="Stajich J.E."/>
            <person name="Spatafora J.W."/>
            <person name="Visel A."/>
            <person name="Grigoriev I.V."/>
        </authorList>
    </citation>
    <scope>NUCLEOTIDE SEQUENCE [LARGE SCALE GENOMIC DNA]</scope>
    <source>
        <strain evidence="10 11">CBS 931.73</strain>
    </source>
</reference>
<comment type="similarity">
    <text evidence="2">Belongs to the peptidase M13 family.</text>
</comment>
<comment type="cofactor">
    <cofactor evidence="1">
        <name>Zn(2+)</name>
        <dbReference type="ChEBI" id="CHEBI:29105"/>
    </cofactor>
</comment>
<dbReference type="OrthoDB" id="6475849at2759"/>
<dbReference type="CDD" id="cd08662">
    <property type="entry name" value="M13"/>
    <property type="match status" value="1"/>
</dbReference>
<evidence type="ECO:0000256" key="7">
    <source>
        <dbReference type="ARBA" id="ARBA00023049"/>
    </source>
</evidence>
<name>A0A1Y1YMW7_9FUNG</name>
<evidence type="ECO:0000256" key="1">
    <source>
        <dbReference type="ARBA" id="ARBA00001947"/>
    </source>
</evidence>
<dbReference type="InterPro" id="IPR008753">
    <property type="entry name" value="Peptidase_M13_N"/>
</dbReference>
<dbReference type="Pfam" id="PF05649">
    <property type="entry name" value="Peptidase_M13_N"/>
    <property type="match status" value="1"/>
</dbReference>